<comment type="caution">
    <text evidence="2">The sequence shown here is derived from an EMBL/GenBank/DDBJ whole genome shotgun (WGS) entry which is preliminary data.</text>
</comment>
<evidence type="ECO:0000256" key="1">
    <source>
        <dbReference type="SAM" id="Phobius"/>
    </source>
</evidence>
<evidence type="ECO:0000313" key="3">
    <source>
        <dbReference type="Proteomes" id="UP000183758"/>
    </source>
</evidence>
<reference evidence="2 3" key="1">
    <citation type="journal article" date="2016" name="Environ. Microbiol.">
        <title>Genomic resolution of a cold subsurface aquifer community provides metabolic insights for novel microbes adapted to high CO concentrations.</title>
        <authorList>
            <person name="Probst A.J."/>
            <person name="Castelle C.J."/>
            <person name="Singh A."/>
            <person name="Brown C.T."/>
            <person name="Anantharaman K."/>
            <person name="Sharon I."/>
            <person name="Hug L.A."/>
            <person name="Burstein D."/>
            <person name="Emerson J.B."/>
            <person name="Thomas B.C."/>
            <person name="Banfield J.F."/>
        </authorList>
    </citation>
    <scope>NUCLEOTIDE SEQUENCE [LARGE SCALE GENOMIC DNA]</scope>
    <source>
        <strain evidence="2">CG2_30_33_16</strain>
    </source>
</reference>
<protein>
    <submittedName>
        <fullName evidence="2">Uncharacterized protein</fullName>
    </submittedName>
</protein>
<keyword evidence="1" id="KW-0472">Membrane</keyword>
<gene>
    <name evidence="2" type="ORF">AUK04_01265</name>
</gene>
<keyword evidence="1" id="KW-0812">Transmembrane</keyword>
<dbReference type="Proteomes" id="UP000183758">
    <property type="component" value="Unassembled WGS sequence"/>
</dbReference>
<feature type="transmembrane region" description="Helical" evidence="1">
    <location>
        <begin position="12"/>
        <end position="35"/>
    </location>
</feature>
<dbReference type="AlphaFoldDB" id="A0A1J5HU48"/>
<organism evidence="2 3">
    <name type="scientific">Candidatus Roizmanbacteria bacterium CG2_30_33_16</name>
    <dbReference type="NCBI Taxonomy" id="1805340"/>
    <lineage>
        <taxon>Bacteria</taxon>
        <taxon>Candidatus Roizmaniibacteriota</taxon>
    </lineage>
</organism>
<sequence length="86" mass="10146">MRKIINHPLINAFLGLIIVSGFIHMIILSTQFILTRNLDVFNYFKILDLDFFWKGIHGIPSLIISSLTQILIYVVIWRLYSRKLKK</sequence>
<proteinExistence type="predicted"/>
<name>A0A1J5HU48_9BACT</name>
<accession>A0A1J5HU48</accession>
<dbReference type="EMBL" id="MNZM01000029">
    <property type="protein sequence ID" value="OIP85338.1"/>
    <property type="molecule type" value="Genomic_DNA"/>
</dbReference>
<keyword evidence="1" id="KW-1133">Transmembrane helix</keyword>
<evidence type="ECO:0000313" key="2">
    <source>
        <dbReference type="EMBL" id="OIP85338.1"/>
    </source>
</evidence>
<feature type="transmembrane region" description="Helical" evidence="1">
    <location>
        <begin position="55"/>
        <end position="80"/>
    </location>
</feature>